<proteinExistence type="predicted"/>
<feature type="region of interest" description="Disordered" evidence="1">
    <location>
        <begin position="1"/>
        <end position="35"/>
    </location>
</feature>
<evidence type="ECO:0000313" key="3">
    <source>
        <dbReference type="Proteomes" id="UP001497457"/>
    </source>
</evidence>
<keyword evidence="3" id="KW-1185">Reference proteome</keyword>
<dbReference type="AlphaFoldDB" id="A0ABC9BXM9"/>
<dbReference type="SUPFAM" id="SSF50494">
    <property type="entry name" value="Trypsin-like serine proteases"/>
    <property type="match status" value="2"/>
</dbReference>
<sequence>MSNKRKGDYLASSNEKQKASKGNLHLDDSTRNEESVSFGDAKRKLHEEVLPKLSQSVVSLSFIGNQEHYQYTGLVIKSSSCVTCILTSASAIRSSQGDRTINVNVFGPFPDFQEASLDQPLEVGSNNIVAAICCSRTREIMAFTGVLTDKSSELYGQRLIMSTCNIPEFGIGGPLFDFEGNFVGMNMSHMDNEGTLFLPKEIILESLTPCIPRAVGGTEHGSGTSLPPWKFYLHAVFRGPHIKQGSDNQIERSTSEICKPSTPVVLNSEGRRSEKCKNPCTDEQSSESSTSDSESESSQADDTNESFDSPHSPLPDNEFTRAFTKDLLSRGYPLPRMLDGHHKSITRILTSASLVRIADKNEIDGNLTIQVLLPDNKHATGKLQHHNLNYNIVVVSVEGFHCSRMAKLHTEETFVPPNEVVAIGRTFETGKLMATSGSLTDNSSNLVSEEHGISTCKITKAGIGGPLIDFCGNFIGMNFYCVKRTPYLPRHIILQLLKDFDEKGSVAAEVNDNADPNRWSVPKPYWHYPSDDAPPRNWDRRKKNIELSLRCTSPEPPDCPSWLNCL</sequence>
<feature type="region of interest" description="Disordered" evidence="1">
    <location>
        <begin position="261"/>
        <end position="318"/>
    </location>
</feature>
<evidence type="ECO:0000313" key="2">
    <source>
        <dbReference type="EMBL" id="CAL5009854.1"/>
    </source>
</evidence>
<gene>
    <name evidence="2" type="ORF">URODEC1_LOCUS69701</name>
</gene>
<feature type="compositionally biased region" description="Basic and acidic residues" evidence="1">
    <location>
        <begin position="24"/>
        <end position="35"/>
    </location>
</feature>
<accession>A0ABC9BXM9</accession>
<dbReference type="Proteomes" id="UP001497457">
    <property type="component" value="Chromosome 28b"/>
</dbReference>
<dbReference type="EMBL" id="OZ075138">
    <property type="protein sequence ID" value="CAL5009854.1"/>
    <property type="molecule type" value="Genomic_DNA"/>
</dbReference>
<reference evidence="3" key="1">
    <citation type="submission" date="2024-06" db="EMBL/GenBank/DDBJ databases">
        <authorList>
            <person name="Ryan C."/>
        </authorList>
    </citation>
    <scope>NUCLEOTIDE SEQUENCE [LARGE SCALE GENOMIC DNA]</scope>
</reference>
<dbReference type="Gene3D" id="2.40.10.120">
    <property type="match status" value="1"/>
</dbReference>
<evidence type="ECO:0000256" key="1">
    <source>
        <dbReference type="SAM" id="MobiDB-lite"/>
    </source>
</evidence>
<reference evidence="2 3" key="2">
    <citation type="submission" date="2024-10" db="EMBL/GenBank/DDBJ databases">
        <authorList>
            <person name="Ryan C."/>
        </authorList>
    </citation>
    <scope>NUCLEOTIDE SEQUENCE [LARGE SCALE GENOMIC DNA]</scope>
</reference>
<protein>
    <submittedName>
        <fullName evidence="2">Uncharacterized protein</fullName>
    </submittedName>
</protein>
<dbReference type="Pfam" id="PF13365">
    <property type="entry name" value="Trypsin_2"/>
    <property type="match status" value="1"/>
</dbReference>
<dbReference type="PANTHER" id="PTHR18868">
    <property type="entry name" value="OS07G0665300 PROTEIN-RELATED"/>
    <property type="match status" value="1"/>
</dbReference>
<organism evidence="2 3">
    <name type="scientific">Urochloa decumbens</name>
    <dbReference type="NCBI Taxonomy" id="240449"/>
    <lineage>
        <taxon>Eukaryota</taxon>
        <taxon>Viridiplantae</taxon>
        <taxon>Streptophyta</taxon>
        <taxon>Embryophyta</taxon>
        <taxon>Tracheophyta</taxon>
        <taxon>Spermatophyta</taxon>
        <taxon>Magnoliopsida</taxon>
        <taxon>Liliopsida</taxon>
        <taxon>Poales</taxon>
        <taxon>Poaceae</taxon>
        <taxon>PACMAD clade</taxon>
        <taxon>Panicoideae</taxon>
        <taxon>Panicodae</taxon>
        <taxon>Paniceae</taxon>
        <taxon>Melinidinae</taxon>
        <taxon>Urochloa</taxon>
    </lineage>
</organism>
<dbReference type="InterPro" id="IPR009003">
    <property type="entry name" value="Peptidase_S1_PA"/>
</dbReference>
<name>A0ABC9BXM9_9POAL</name>
<feature type="compositionally biased region" description="Low complexity" evidence="1">
    <location>
        <begin position="281"/>
        <end position="298"/>
    </location>
</feature>
<dbReference type="PANTHER" id="PTHR18868:SF49">
    <property type="entry name" value="OS11G0147200 PROTEIN"/>
    <property type="match status" value="1"/>
</dbReference>